<evidence type="ECO:0000256" key="8">
    <source>
        <dbReference type="ARBA" id="ARBA00022691"/>
    </source>
</evidence>
<dbReference type="PANTHER" id="PTHR12787:SF0">
    <property type="entry name" value="RIBOSOMAL RNA-PROCESSING PROTEIN 8"/>
    <property type="match status" value="1"/>
</dbReference>
<name>A0A9P0TW15_PIEBR</name>
<keyword evidence="9" id="KW-0156">Chromatin regulator</keyword>
<evidence type="ECO:0000256" key="9">
    <source>
        <dbReference type="ARBA" id="ARBA00022853"/>
    </source>
</evidence>
<dbReference type="EMBL" id="CALOZG010000075">
    <property type="protein sequence ID" value="CAH4036618.1"/>
    <property type="molecule type" value="Genomic_DNA"/>
</dbReference>
<dbReference type="GO" id="GO:0046015">
    <property type="term" value="P:regulation of transcription by glucose"/>
    <property type="evidence" value="ECO:0007669"/>
    <property type="project" value="TreeGrafter"/>
</dbReference>
<dbReference type="Pfam" id="PF05148">
    <property type="entry name" value="Methyltransf_8"/>
    <property type="match status" value="1"/>
</dbReference>
<keyword evidence="12 13" id="KW-0539">Nucleus</keyword>
<dbReference type="Gene3D" id="1.10.10.2150">
    <property type="entry name" value="Ribosomal RNA-processing protein 8, N-terminal domain"/>
    <property type="match status" value="1"/>
</dbReference>
<dbReference type="SUPFAM" id="SSF53335">
    <property type="entry name" value="S-adenosyl-L-methionine-dependent methyltransferases"/>
    <property type="match status" value="1"/>
</dbReference>
<dbReference type="GO" id="GO:0006364">
    <property type="term" value="P:rRNA processing"/>
    <property type="evidence" value="ECO:0007669"/>
    <property type="project" value="UniProtKB-UniRule"/>
</dbReference>
<comment type="caution">
    <text evidence="15">The sequence shown here is derived from an EMBL/GenBank/DDBJ whole genome shotgun (WGS) entry which is preliminary data.</text>
</comment>
<evidence type="ECO:0000256" key="10">
    <source>
        <dbReference type="ARBA" id="ARBA00023015"/>
    </source>
</evidence>
<dbReference type="GO" id="GO:0000183">
    <property type="term" value="P:rDNA heterochromatin formation"/>
    <property type="evidence" value="ECO:0007669"/>
    <property type="project" value="TreeGrafter"/>
</dbReference>
<feature type="compositionally biased region" description="Basic and acidic residues" evidence="14">
    <location>
        <begin position="83"/>
        <end position="95"/>
    </location>
</feature>
<evidence type="ECO:0000256" key="13">
    <source>
        <dbReference type="RuleBase" id="RU365074"/>
    </source>
</evidence>
<evidence type="ECO:0000313" key="16">
    <source>
        <dbReference type="Proteomes" id="UP001152562"/>
    </source>
</evidence>
<evidence type="ECO:0000256" key="5">
    <source>
        <dbReference type="ARBA" id="ARBA00022552"/>
    </source>
</evidence>
<evidence type="ECO:0000256" key="1">
    <source>
        <dbReference type="ARBA" id="ARBA00004604"/>
    </source>
</evidence>
<evidence type="ECO:0000256" key="14">
    <source>
        <dbReference type="SAM" id="MobiDB-lite"/>
    </source>
</evidence>
<keyword evidence="6 13" id="KW-0489">Methyltransferase</keyword>
<keyword evidence="10" id="KW-0805">Transcription regulation</keyword>
<dbReference type="GO" id="GO:0005677">
    <property type="term" value="C:chromatin silencing complex"/>
    <property type="evidence" value="ECO:0007669"/>
    <property type="project" value="TreeGrafter"/>
</dbReference>
<keyword evidence="8 13" id="KW-0949">S-adenosyl-L-methionine</keyword>
<evidence type="ECO:0000256" key="4">
    <source>
        <dbReference type="ARBA" id="ARBA00022491"/>
    </source>
</evidence>
<dbReference type="FunFam" id="3.40.50.150:FF:000068">
    <property type="entry name" value="Ribosomal RNA-processing protein 8"/>
    <property type="match status" value="1"/>
</dbReference>
<dbReference type="GO" id="GO:0008168">
    <property type="term" value="F:methyltransferase activity"/>
    <property type="evidence" value="ECO:0007669"/>
    <property type="project" value="UniProtKB-KW"/>
</dbReference>
<dbReference type="AlphaFoldDB" id="A0A9P0TW15"/>
<keyword evidence="4" id="KW-0678">Repressor</keyword>
<dbReference type="InterPro" id="IPR007823">
    <property type="entry name" value="RRP8"/>
</dbReference>
<keyword evidence="5 13" id="KW-0698">rRNA processing</keyword>
<dbReference type="FunFam" id="1.10.10.2150:FF:000001">
    <property type="entry name" value="Ribosomal RNA-processing protein 8"/>
    <property type="match status" value="1"/>
</dbReference>
<keyword evidence="7 13" id="KW-0808">Transferase</keyword>
<dbReference type="GO" id="GO:0032259">
    <property type="term" value="P:methylation"/>
    <property type="evidence" value="ECO:0007669"/>
    <property type="project" value="UniProtKB-KW"/>
</dbReference>
<proteinExistence type="inferred from homology"/>
<reference evidence="15" key="1">
    <citation type="submission" date="2022-05" db="EMBL/GenBank/DDBJ databases">
        <authorList>
            <person name="Okamura Y."/>
        </authorList>
    </citation>
    <scope>NUCLEOTIDE SEQUENCE</scope>
</reference>
<dbReference type="EC" id="2.1.1.-" evidence="13"/>
<feature type="compositionally biased region" description="Basic and acidic residues" evidence="14">
    <location>
        <begin position="134"/>
        <end position="146"/>
    </location>
</feature>
<comment type="function">
    <text evidence="13">Probable methyltransferase required to silence rDNA.</text>
</comment>
<feature type="region of interest" description="Disordered" evidence="14">
    <location>
        <begin position="21"/>
        <end position="100"/>
    </location>
</feature>
<comment type="similarity">
    <text evidence="2 13">Belongs to the methyltransferase superfamily. RRP8 family.</text>
</comment>
<dbReference type="GO" id="GO:0005730">
    <property type="term" value="C:nucleolus"/>
    <property type="evidence" value="ECO:0007669"/>
    <property type="project" value="UniProtKB-SubCell"/>
</dbReference>
<accession>A0A9P0TW15</accession>
<evidence type="ECO:0000256" key="12">
    <source>
        <dbReference type="ARBA" id="ARBA00023242"/>
    </source>
</evidence>
<feature type="compositionally biased region" description="Polar residues" evidence="14">
    <location>
        <begin position="42"/>
        <end position="54"/>
    </location>
</feature>
<keyword evidence="11" id="KW-0804">Transcription</keyword>
<dbReference type="GO" id="GO:0042149">
    <property type="term" value="P:cellular response to glucose starvation"/>
    <property type="evidence" value="ECO:0007669"/>
    <property type="project" value="TreeGrafter"/>
</dbReference>
<keyword evidence="16" id="KW-1185">Reference proteome</keyword>
<evidence type="ECO:0000256" key="7">
    <source>
        <dbReference type="ARBA" id="ARBA00022679"/>
    </source>
</evidence>
<evidence type="ECO:0000256" key="6">
    <source>
        <dbReference type="ARBA" id="ARBA00022603"/>
    </source>
</evidence>
<dbReference type="GO" id="GO:0033553">
    <property type="term" value="C:rDNA heterochromatin"/>
    <property type="evidence" value="ECO:0007669"/>
    <property type="project" value="TreeGrafter"/>
</dbReference>
<evidence type="ECO:0000256" key="11">
    <source>
        <dbReference type="ARBA" id="ARBA00023163"/>
    </source>
</evidence>
<evidence type="ECO:0000256" key="3">
    <source>
        <dbReference type="ARBA" id="ARBA00020203"/>
    </source>
</evidence>
<evidence type="ECO:0000256" key="2">
    <source>
        <dbReference type="ARBA" id="ARBA00006301"/>
    </source>
</evidence>
<feature type="region of interest" description="Disordered" evidence="14">
    <location>
        <begin position="114"/>
        <end position="156"/>
    </location>
</feature>
<dbReference type="Proteomes" id="UP001152562">
    <property type="component" value="Unassembled WGS sequence"/>
</dbReference>
<dbReference type="InterPro" id="IPR029063">
    <property type="entry name" value="SAM-dependent_MTases_sf"/>
</dbReference>
<evidence type="ECO:0000313" key="15">
    <source>
        <dbReference type="EMBL" id="CAH4036618.1"/>
    </source>
</evidence>
<dbReference type="Gene3D" id="3.40.50.150">
    <property type="entry name" value="Vaccinia Virus protein VP39"/>
    <property type="match status" value="1"/>
</dbReference>
<protein>
    <recommendedName>
        <fullName evidence="3 13">Ribosomal RNA-processing protein 8</fullName>
        <ecNumber evidence="13">2.1.1.-</ecNumber>
    </recommendedName>
</protein>
<organism evidence="15 16">
    <name type="scientific">Pieris brassicae</name>
    <name type="common">White butterfly</name>
    <name type="synonym">Large white butterfly</name>
    <dbReference type="NCBI Taxonomy" id="7116"/>
    <lineage>
        <taxon>Eukaryota</taxon>
        <taxon>Metazoa</taxon>
        <taxon>Ecdysozoa</taxon>
        <taxon>Arthropoda</taxon>
        <taxon>Hexapoda</taxon>
        <taxon>Insecta</taxon>
        <taxon>Pterygota</taxon>
        <taxon>Neoptera</taxon>
        <taxon>Endopterygota</taxon>
        <taxon>Lepidoptera</taxon>
        <taxon>Glossata</taxon>
        <taxon>Ditrysia</taxon>
        <taxon>Papilionoidea</taxon>
        <taxon>Pieridae</taxon>
        <taxon>Pierinae</taxon>
        <taxon>Pieris</taxon>
    </lineage>
</organism>
<dbReference type="InterPro" id="IPR042036">
    <property type="entry name" value="RRP8_N"/>
</dbReference>
<sequence length="456" mass="52242">MFQIPDWEDSVPSSDIKFDVTTSKKKSKNGSTNIDHAKNVDTKNNTIIQQNGLPKSNKKKNGNETFSNGKTLNHKRPLSSNKQMEKNESPHKSDTHTNIMGRFVRLKPPNDLIEQMVGSKNPKSNNIKQKNKHNTMDNKRKSDKLKTMQTSPKQPLTKIKQKDVDLNESFDQSLDTDQLDEVIINAKKRKLNSFNNKEEKDVVEMFTQSSKPLSKKKEAIKNMLHKVGQRNTIHVNGNSLRERMLQRLKAAQFRYINEKLYTSSGSDAVRLFKEDPDAFKTYHQGYQQQVKKWPVNPIDLIVQRISKMPKTHFIADMGCGEAVLSKRVPQKVRSFDLVSFNSNVEVCDIAHTPLLASSMDVAVYCLALMGTDLTQYLVEANRVLKTGGYLLISEVESRFDNVDTFIAEVQKIGFSLKTVDKNNQVFYFMEFTKIREAPKKSKLPHLTLKPCLYKKR</sequence>
<comment type="subcellular location">
    <subcellularLocation>
        <location evidence="1 13">Nucleus</location>
        <location evidence="1 13">Nucleolus</location>
    </subcellularLocation>
</comment>
<gene>
    <name evidence="15" type="ORF">PIBRA_LOCUS12392</name>
</gene>
<dbReference type="PANTHER" id="PTHR12787">
    <property type="entry name" value="RIBOSOMAL RNA-PROCESSING PROTEIN 8"/>
    <property type="match status" value="1"/>
</dbReference>